<accession>A0A8S5PVC8</accession>
<reference evidence="1" key="1">
    <citation type="journal article" date="2021" name="Proc. Natl. Acad. Sci. U.S.A.">
        <title>A Catalog of Tens of Thousands of Viruses from Human Metagenomes Reveals Hidden Associations with Chronic Diseases.</title>
        <authorList>
            <person name="Tisza M.J."/>
            <person name="Buck C.B."/>
        </authorList>
    </citation>
    <scope>NUCLEOTIDE SEQUENCE</scope>
    <source>
        <strain evidence="1">Ct4QN2</strain>
    </source>
</reference>
<evidence type="ECO:0000313" key="1">
    <source>
        <dbReference type="EMBL" id="DAE10720.1"/>
    </source>
</evidence>
<protein>
    <submittedName>
        <fullName evidence="1">Mitochondrial division protein 1</fullName>
    </submittedName>
</protein>
<organism evidence="1">
    <name type="scientific">Myoviridae sp. ct4QN2</name>
    <dbReference type="NCBI Taxonomy" id="2825030"/>
    <lineage>
        <taxon>Viruses</taxon>
        <taxon>Duplodnaviria</taxon>
        <taxon>Heunggongvirae</taxon>
        <taxon>Uroviricota</taxon>
        <taxon>Caudoviricetes</taxon>
    </lineage>
</organism>
<sequence>MLSLFWGFRLTIWNVNITYEGMEQTSKQVLD</sequence>
<dbReference type="EMBL" id="BK015518">
    <property type="protein sequence ID" value="DAE10720.1"/>
    <property type="molecule type" value="Genomic_DNA"/>
</dbReference>
<name>A0A8S5PVC8_9CAUD</name>
<proteinExistence type="predicted"/>